<proteinExistence type="predicted"/>
<dbReference type="PANTHER" id="PTHR10009">
    <property type="entry name" value="PROTEIN YELLOW-RELATED"/>
    <property type="match status" value="1"/>
</dbReference>
<sequence>MISNNCFLGIGIAVSSVRDQHFDGPDRFRRPAQAAKTTTETTMPMRMPLGSAAAIAFALAMASPFMAYGADTHDSPTGQGSLEVYAELSQSGIAAITQMKNGQLIIGYHPFYLTPTSVQVATLNADRKSSTPYPPAGSGLLQSCRNADGSFLPPVNGRYDFCIDWVLGFHADANGILWILDSAKSTDRADPAHPRPAALHAKYVGWDTKSNKLHKVIDLDAVTIPQSQHNDFAIDLKHGVLVDADEAIGEASNGVGSNAALVVSDIATGKSRRLLQGDPHMAPNTDPIRWRAQAGQSAASWGLRVGVDGIALDHRQEWLYFAPLSGYEMYRVRMTDLLDTSLSDAQLSARIEFYANKPYNGGLTIDAKNNLYLTEVGNHAIGIIPADTREYRRYVSNPDMIWPDGVTYISDGFMYSGAAQLIQTGAFQSNATPTGKPNNGPPYRIYRFRPEAPGTPGS</sequence>
<comment type="subcellular location">
    <subcellularLocation>
        <location evidence="1">Secreted</location>
    </subcellularLocation>
</comment>
<evidence type="ECO:0000313" key="4">
    <source>
        <dbReference type="EMBL" id="MEJ8823657.1"/>
    </source>
</evidence>
<dbReference type="Pfam" id="PF03022">
    <property type="entry name" value="MRJP"/>
    <property type="match status" value="1"/>
</dbReference>
<evidence type="ECO:0000256" key="2">
    <source>
        <dbReference type="ARBA" id="ARBA00022525"/>
    </source>
</evidence>
<gene>
    <name evidence="4" type="ORF">WKW80_16710</name>
</gene>
<dbReference type="PANTHER" id="PTHR10009:SF18">
    <property type="entry name" value="PROTEIN YELLOW-LIKE PROTEIN"/>
    <property type="match status" value="1"/>
</dbReference>
<evidence type="ECO:0000256" key="1">
    <source>
        <dbReference type="ARBA" id="ARBA00004613"/>
    </source>
</evidence>
<protein>
    <submittedName>
        <fullName evidence="4">L-dopachrome tautomerase-related protein</fullName>
    </submittedName>
</protein>
<reference evidence="4 5" key="1">
    <citation type="submission" date="2024-03" db="EMBL/GenBank/DDBJ databases">
        <title>Novel species of the genus Variovorax.</title>
        <authorList>
            <person name="Liu Q."/>
            <person name="Xin Y.-H."/>
        </authorList>
    </citation>
    <scope>NUCLEOTIDE SEQUENCE [LARGE SCALE GENOMIC DNA]</scope>
    <source>
        <strain evidence="4 5">KACC 18501</strain>
    </source>
</reference>
<dbReference type="Proteomes" id="UP001363010">
    <property type="component" value="Unassembled WGS sequence"/>
</dbReference>
<dbReference type="EMBL" id="JBBKZV010000009">
    <property type="protein sequence ID" value="MEJ8823657.1"/>
    <property type="molecule type" value="Genomic_DNA"/>
</dbReference>
<keyword evidence="5" id="KW-1185">Reference proteome</keyword>
<dbReference type="InterPro" id="IPR011042">
    <property type="entry name" value="6-blade_b-propeller_TolB-like"/>
</dbReference>
<dbReference type="RefSeq" id="WP_340364689.1">
    <property type="nucleotide sequence ID" value="NZ_JBBKZV010000009.1"/>
</dbReference>
<comment type="caution">
    <text evidence="4">The sequence shown here is derived from an EMBL/GenBank/DDBJ whole genome shotgun (WGS) entry which is preliminary data.</text>
</comment>
<evidence type="ECO:0000313" key="5">
    <source>
        <dbReference type="Proteomes" id="UP001363010"/>
    </source>
</evidence>
<organism evidence="4 5">
    <name type="scientific">Variovorax humicola</name>
    <dbReference type="NCBI Taxonomy" id="1769758"/>
    <lineage>
        <taxon>Bacteria</taxon>
        <taxon>Pseudomonadati</taxon>
        <taxon>Pseudomonadota</taxon>
        <taxon>Betaproteobacteria</taxon>
        <taxon>Burkholderiales</taxon>
        <taxon>Comamonadaceae</taxon>
        <taxon>Variovorax</taxon>
    </lineage>
</organism>
<name>A0ABU8W2Q3_9BURK</name>
<feature type="compositionally biased region" description="Polar residues" evidence="3">
    <location>
        <begin position="428"/>
        <end position="437"/>
    </location>
</feature>
<feature type="region of interest" description="Disordered" evidence="3">
    <location>
        <begin position="428"/>
        <end position="458"/>
    </location>
</feature>
<dbReference type="SUPFAM" id="SSF101898">
    <property type="entry name" value="NHL repeat"/>
    <property type="match status" value="1"/>
</dbReference>
<evidence type="ECO:0000256" key="3">
    <source>
        <dbReference type="SAM" id="MobiDB-lite"/>
    </source>
</evidence>
<keyword evidence="2" id="KW-0964">Secreted</keyword>
<dbReference type="InterPro" id="IPR017996">
    <property type="entry name" value="MRJP/yellow-related"/>
</dbReference>
<accession>A0ABU8W2Q3</accession>
<dbReference type="Gene3D" id="2.120.10.30">
    <property type="entry name" value="TolB, C-terminal domain"/>
    <property type="match status" value="1"/>
</dbReference>